<organism evidence="4 5">
    <name type="scientific">Coniosporium apollinis (strain CBS 100218)</name>
    <name type="common">Rock-inhabiting black yeast</name>
    <dbReference type="NCBI Taxonomy" id="1168221"/>
    <lineage>
        <taxon>Eukaryota</taxon>
        <taxon>Fungi</taxon>
        <taxon>Dikarya</taxon>
        <taxon>Ascomycota</taxon>
        <taxon>Pezizomycotina</taxon>
        <taxon>Dothideomycetes</taxon>
        <taxon>Dothideomycetes incertae sedis</taxon>
        <taxon>Coniosporium</taxon>
    </lineage>
</organism>
<name>R7YG48_CONA1</name>
<dbReference type="PANTHER" id="PTHR24320">
    <property type="entry name" value="RETINOL DEHYDROGENASE"/>
    <property type="match status" value="1"/>
</dbReference>
<dbReference type="EMBL" id="JH767554">
    <property type="protein sequence ID" value="EON60863.1"/>
    <property type="molecule type" value="Genomic_DNA"/>
</dbReference>
<reference evidence="5" key="1">
    <citation type="submission" date="2012-06" db="EMBL/GenBank/DDBJ databases">
        <title>The genome sequence of Coniosporium apollinis CBS 100218.</title>
        <authorList>
            <consortium name="The Broad Institute Genome Sequencing Platform"/>
            <person name="Cuomo C."/>
            <person name="Gorbushina A."/>
            <person name="Noack S."/>
            <person name="Walker B."/>
            <person name="Young S.K."/>
            <person name="Zeng Q."/>
            <person name="Gargeya S."/>
            <person name="Fitzgerald M."/>
            <person name="Haas B."/>
            <person name="Abouelleil A."/>
            <person name="Alvarado L."/>
            <person name="Arachchi H.M."/>
            <person name="Berlin A.M."/>
            <person name="Chapman S.B."/>
            <person name="Goldberg J."/>
            <person name="Griggs A."/>
            <person name="Gujja S."/>
            <person name="Hansen M."/>
            <person name="Howarth C."/>
            <person name="Imamovic A."/>
            <person name="Larimer J."/>
            <person name="McCowan C."/>
            <person name="Montmayeur A."/>
            <person name="Murphy C."/>
            <person name="Neiman D."/>
            <person name="Pearson M."/>
            <person name="Priest M."/>
            <person name="Roberts A."/>
            <person name="Saif S."/>
            <person name="Shea T."/>
            <person name="Sisk P."/>
            <person name="Sykes S."/>
            <person name="Wortman J."/>
            <person name="Nusbaum C."/>
            <person name="Birren B."/>
        </authorList>
    </citation>
    <scope>NUCLEOTIDE SEQUENCE [LARGE SCALE GENOMIC DNA]</scope>
    <source>
        <strain evidence="5">CBS 100218</strain>
    </source>
</reference>
<dbReference type="RefSeq" id="XP_007776180.1">
    <property type="nucleotide sequence ID" value="XM_007777990.1"/>
</dbReference>
<gene>
    <name evidence="4" type="ORF">W97_00073</name>
</gene>
<dbReference type="Gene3D" id="3.40.50.720">
    <property type="entry name" value="NAD(P)-binding Rossmann-like Domain"/>
    <property type="match status" value="1"/>
</dbReference>
<accession>R7YG48</accession>
<dbReference type="PRINTS" id="PR00081">
    <property type="entry name" value="GDHRDH"/>
</dbReference>
<dbReference type="GO" id="GO:0016491">
    <property type="term" value="F:oxidoreductase activity"/>
    <property type="evidence" value="ECO:0007669"/>
    <property type="project" value="UniProtKB-KW"/>
</dbReference>
<dbReference type="HOGENOM" id="CLU_010194_44_6_1"/>
<dbReference type="SUPFAM" id="SSF51735">
    <property type="entry name" value="NAD(P)-binding Rossmann-fold domains"/>
    <property type="match status" value="1"/>
</dbReference>
<dbReference type="OMA" id="HVQIPLL"/>
<protein>
    <recommendedName>
        <fullName evidence="6">Oxidoreductase</fullName>
    </recommendedName>
</protein>
<keyword evidence="2" id="KW-0521">NADP</keyword>
<dbReference type="Pfam" id="PF00106">
    <property type="entry name" value="adh_short"/>
    <property type="match status" value="1"/>
</dbReference>
<evidence type="ECO:0000256" key="2">
    <source>
        <dbReference type="ARBA" id="ARBA00022857"/>
    </source>
</evidence>
<dbReference type="OrthoDB" id="191139at2759"/>
<dbReference type="Proteomes" id="UP000016924">
    <property type="component" value="Unassembled WGS sequence"/>
</dbReference>
<sequence>MGFLLPATGKPFDPETDIPDLAGKVILVTGANTGIGKATVVALAVHQPERIYLAARDAEKAAGAIKDVEAAVPGACISFLELDLASLASVRSAARRVISEVKRLDILVCNAGIMAAPPGLTVDGYELQFQTNHLGHALLIKLLLPTLLHTAEAPDSDVRVICQSSLGFQIAPMGGIRFDSLKTTQEDLSVLPDSFGTYYRYGQSKLANILTAAELAKRYPQITAVSVHPGIVDTQLLPNYLRNKWIRLVMTRSTSLKTPMEGAYNQLWTATAPKDHLVNGEFYEAVGVLGVDSCYSKSEKLAAQLWDWTMKELEAYETDM</sequence>
<keyword evidence="3" id="KW-0560">Oxidoreductase</keyword>
<evidence type="ECO:0000256" key="1">
    <source>
        <dbReference type="ARBA" id="ARBA00006484"/>
    </source>
</evidence>
<dbReference type="STRING" id="1168221.R7YG48"/>
<dbReference type="PANTHER" id="PTHR24320:SF282">
    <property type="entry name" value="WW DOMAIN-CONTAINING OXIDOREDUCTASE"/>
    <property type="match status" value="1"/>
</dbReference>
<evidence type="ECO:0000313" key="5">
    <source>
        <dbReference type="Proteomes" id="UP000016924"/>
    </source>
</evidence>
<dbReference type="InterPro" id="IPR036291">
    <property type="entry name" value="NAD(P)-bd_dom_sf"/>
</dbReference>
<dbReference type="AlphaFoldDB" id="R7YG48"/>
<evidence type="ECO:0008006" key="6">
    <source>
        <dbReference type="Google" id="ProtNLM"/>
    </source>
</evidence>
<dbReference type="InterPro" id="IPR002347">
    <property type="entry name" value="SDR_fam"/>
</dbReference>
<keyword evidence="5" id="KW-1185">Reference proteome</keyword>
<comment type="similarity">
    <text evidence="1">Belongs to the short-chain dehydrogenases/reductases (SDR) family.</text>
</comment>
<dbReference type="GeneID" id="19897384"/>
<evidence type="ECO:0000256" key="3">
    <source>
        <dbReference type="ARBA" id="ARBA00023002"/>
    </source>
</evidence>
<proteinExistence type="inferred from homology"/>
<evidence type="ECO:0000313" key="4">
    <source>
        <dbReference type="EMBL" id="EON60863.1"/>
    </source>
</evidence>
<dbReference type="eggNOG" id="KOG1208">
    <property type="taxonomic scope" value="Eukaryota"/>
</dbReference>